<keyword evidence="1" id="KW-1133">Transmembrane helix</keyword>
<dbReference type="EMBL" id="LT670844">
    <property type="protein sequence ID" value="SHJ37931.1"/>
    <property type="molecule type" value="Genomic_DNA"/>
</dbReference>
<gene>
    <name evidence="2" type="ORF">SAMN05444159_0462</name>
</gene>
<evidence type="ECO:0000313" key="2">
    <source>
        <dbReference type="EMBL" id="SHJ37931.1"/>
    </source>
</evidence>
<dbReference type="Proteomes" id="UP000189935">
    <property type="component" value="Chromosome I"/>
</dbReference>
<sequence>MNFLHDISYFFAGAFLTNAIPHFVSGVMGRVFQSPFATPRGEGPSSSTVNVLWGFFNLAVGYWLICRVGNFDLHSNEDVVVLGIGILLAGVLLARRFGRFNGGNFPDDRQAVR</sequence>
<proteinExistence type="predicted"/>
<accession>A0A1M6IU22</accession>
<evidence type="ECO:0000256" key="1">
    <source>
        <dbReference type="SAM" id="Phobius"/>
    </source>
</evidence>
<protein>
    <submittedName>
        <fullName evidence="2">Uncharacterized protein</fullName>
    </submittedName>
</protein>
<evidence type="ECO:0000313" key="3">
    <source>
        <dbReference type="Proteomes" id="UP000189935"/>
    </source>
</evidence>
<keyword evidence="1" id="KW-0472">Membrane</keyword>
<dbReference type="RefSeq" id="WP_079536507.1">
    <property type="nucleotide sequence ID" value="NZ_LT670844.1"/>
</dbReference>
<dbReference type="AlphaFoldDB" id="A0A1M6IU22"/>
<feature type="transmembrane region" description="Helical" evidence="1">
    <location>
        <begin position="48"/>
        <end position="66"/>
    </location>
</feature>
<name>A0A1M6IU22_9BRAD</name>
<keyword evidence="1" id="KW-0812">Transmembrane</keyword>
<reference evidence="2 3" key="1">
    <citation type="submission" date="2016-11" db="EMBL/GenBank/DDBJ databases">
        <authorList>
            <person name="Jaros S."/>
            <person name="Januszkiewicz K."/>
            <person name="Wedrychowicz H."/>
        </authorList>
    </citation>
    <scope>NUCLEOTIDE SEQUENCE [LARGE SCALE GENOMIC DNA]</scope>
    <source>
        <strain evidence="2 3">GAS499</strain>
    </source>
</reference>
<feature type="transmembrane region" description="Helical" evidence="1">
    <location>
        <begin position="7"/>
        <end position="28"/>
    </location>
</feature>
<feature type="transmembrane region" description="Helical" evidence="1">
    <location>
        <begin position="78"/>
        <end position="97"/>
    </location>
</feature>
<organism evidence="2 3">
    <name type="scientific">Bradyrhizobium lablabi</name>
    <dbReference type="NCBI Taxonomy" id="722472"/>
    <lineage>
        <taxon>Bacteria</taxon>
        <taxon>Pseudomonadati</taxon>
        <taxon>Pseudomonadota</taxon>
        <taxon>Alphaproteobacteria</taxon>
        <taxon>Hyphomicrobiales</taxon>
        <taxon>Nitrobacteraceae</taxon>
        <taxon>Bradyrhizobium</taxon>
    </lineage>
</organism>
<dbReference type="OrthoDB" id="7365954at2"/>